<evidence type="ECO:0000313" key="2">
    <source>
        <dbReference type="Proteomes" id="UP001148662"/>
    </source>
</evidence>
<comment type="caution">
    <text evidence="1">The sequence shown here is derived from an EMBL/GenBank/DDBJ whole genome shotgun (WGS) entry which is preliminary data.</text>
</comment>
<reference evidence="1" key="1">
    <citation type="submission" date="2022-07" db="EMBL/GenBank/DDBJ databases">
        <title>Genome Sequence of Phlebia brevispora.</title>
        <authorList>
            <person name="Buettner E."/>
        </authorList>
    </citation>
    <scope>NUCLEOTIDE SEQUENCE</scope>
    <source>
        <strain evidence="1">MPL23</strain>
    </source>
</reference>
<proteinExistence type="predicted"/>
<dbReference type="EMBL" id="JANHOG010002727">
    <property type="protein sequence ID" value="KAJ3520544.1"/>
    <property type="molecule type" value="Genomic_DNA"/>
</dbReference>
<protein>
    <submittedName>
        <fullName evidence="1">Uncharacterized protein</fullName>
    </submittedName>
</protein>
<keyword evidence="2" id="KW-1185">Reference proteome</keyword>
<organism evidence="1 2">
    <name type="scientific">Phlebia brevispora</name>
    <dbReference type="NCBI Taxonomy" id="194682"/>
    <lineage>
        <taxon>Eukaryota</taxon>
        <taxon>Fungi</taxon>
        <taxon>Dikarya</taxon>
        <taxon>Basidiomycota</taxon>
        <taxon>Agaricomycotina</taxon>
        <taxon>Agaricomycetes</taxon>
        <taxon>Polyporales</taxon>
        <taxon>Meruliaceae</taxon>
        <taxon>Phlebia</taxon>
    </lineage>
</organism>
<dbReference type="Proteomes" id="UP001148662">
    <property type="component" value="Unassembled WGS sequence"/>
</dbReference>
<evidence type="ECO:0000313" key="1">
    <source>
        <dbReference type="EMBL" id="KAJ3520544.1"/>
    </source>
</evidence>
<name>A0ACC1RLJ0_9APHY</name>
<sequence>MLSGDVKKEPAYGLEVLRLWAATVESGKDTPIGPTVLSQCVQTHRKIRNTARFILGNLKDKQQPTEDRVEQKDLGLLERYVMHKLYELDTTARTAYASYYFPKVVTALSNFANITLSSFYLDITKDRLYANALSDPERRATITILDTITHVMAPILPQLAEEIHETIVPKDADGRGSVFLTPWKAIPAEWDDVQAETDMNALIRVRDKVLFLLEQARKNKQLKSSLEAEVDLILPDDVPESSPCVDVLRREEDFLKELFIVSDASLTDEGSLGVSSPDWVYTDSVSIPDSEVEIGIRECYCMLVALSSVARRNCIASASRSHIRDLITARAPAKSSAFKASLLLSRYLTRNSMATLESITQRLSGLSITPAAALQHAPTNSPQSWRETLEASSSAPKSFELIKIVAYKPKTAKTATPVPLVIIGSEKVDWTAASVGRKVNLKEPRLASEDLLTEVFAVDKNGLSPLSLTKENFSKVVTVVDASLENSSSVFAVRAHASDATVFLTGREIVAYLKGLESNDHSPHIYDLEALKTEPAAPAPAKKEKEDAKIEGAVQIAIGVKKEVDFATWYTSVLTKADMIDYYSVSGCYILKPWSYNIWEIIQDWFNSKIREMGVQNAYFPMFVSSKVLEREKDHVEGFSPEVAWVTRAGTSELEEPIAIRPTSETVMYPYYAKWIHSHRDLPLKLNQWNSVVRWEFKNPPIPPDA</sequence>
<accession>A0ACC1RLJ0</accession>
<gene>
    <name evidence="1" type="ORF">NM688_g9147</name>
</gene>